<organism evidence="3 5">
    <name type="scientific">Microthlaspi erraticum</name>
    <dbReference type="NCBI Taxonomy" id="1685480"/>
    <lineage>
        <taxon>Eukaryota</taxon>
        <taxon>Viridiplantae</taxon>
        <taxon>Streptophyta</taxon>
        <taxon>Embryophyta</taxon>
        <taxon>Tracheophyta</taxon>
        <taxon>Spermatophyta</taxon>
        <taxon>Magnoliopsida</taxon>
        <taxon>eudicotyledons</taxon>
        <taxon>Gunneridae</taxon>
        <taxon>Pentapetalae</taxon>
        <taxon>rosids</taxon>
        <taxon>malvids</taxon>
        <taxon>Brassicales</taxon>
        <taxon>Brassicaceae</taxon>
        <taxon>Coluteocarpeae</taxon>
        <taxon>Microthlaspi</taxon>
    </lineage>
</organism>
<dbReference type="InterPro" id="IPR011990">
    <property type="entry name" value="TPR-like_helical_dom_sf"/>
</dbReference>
<dbReference type="SMART" id="SM00028">
    <property type="entry name" value="TPR"/>
    <property type="match status" value="9"/>
</dbReference>
<dbReference type="Pfam" id="PF13374">
    <property type="entry name" value="TPR_10"/>
    <property type="match status" value="1"/>
</dbReference>
<accession>A0A6D2HMZ9</accession>
<evidence type="ECO:0000313" key="5">
    <source>
        <dbReference type="Proteomes" id="UP000467841"/>
    </source>
</evidence>
<keyword evidence="5" id="KW-1185">Reference proteome</keyword>
<feature type="region of interest" description="Disordered" evidence="1">
    <location>
        <begin position="38"/>
        <end position="65"/>
    </location>
</feature>
<evidence type="ECO:0000313" key="4">
    <source>
        <dbReference type="EMBL" id="CAA7037523.1"/>
    </source>
</evidence>
<dbReference type="InterPro" id="IPR019734">
    <property type="entry name" value="TPR_rpt"/>
</dbReference>
<dbReference type="InterPro" id="IPR041617">
    <property type="entry name" value="TPR_MalT"/>
</dbReference>
<protein>
    <recommendedName>
        <fullName evidence="2">MalT-like TPR region domain-containing protein</fullName>
    </recommendedName>
</protein>
<sequence length="661" mass="72143">MEGGSVNNLNGNSKEQSNADEAFDTTIEELCKNLCELQSSTNQSPSRQSFGSYGDESKIDSDLQHLALGETRDFDITTEEEEDQVEKPQEFDVVRPGTGSSSRKSSSSKDTEKQAGKKNANRSSLGLGGTATRKKKAGTKLQNGNEEQPSSENVELARFLLNQARNLVSSGDNINKALELSLRAAKLFEASADNGKPCLEWIMCLHVTAAIHCKLKEHKEAIPVLQRSVEIPVPEEGEEHALAKFAGLMQLGDTYAMVGQLENAVSCYTEGLQIQKKVLGENDPRVGETCRYLAEALVQALRFDEAQEVCETALSIHRENGLPASIAEAADRRLMGLICETKGDHENALEHLVLASMAMAANGQESEVAFVDTSIGDSYLSLSRYDEAICAYQKSLTALKTAKGENHPAVGSVYIRLADLYNRTGKVREAKAYCENALRIYESHNLEISPEEIASGLTDISVIFESMNEVEQAITLLQKALKIYADSPGQKIMIAGIEAQMGVLYYMMGQYIESYNTFKSAVSKLRATGKKQSTFFGIALNQMGLACIQLDAIEEAVELFEEAKCILEQECGPFHPETLGVYSNLAGAYDAIGRLDDAIALLGHVVGVREEKLGTAASSGTEDEKKRLVQLLKESGKVSRRKTKSLKTLIDSELMTSSALR</sequence>
<dbReference type="SUPFAM" id="SSF48452">
    <property type="entry name" value="TPR-like"/>
    <property type="match status" value="2"/>
</dbReference>
<dbReference type="Gene3D" id="1.25.40.10">
    <property type="entry name" value="Tetratricopeptide repeat domain"/>
    <property type="match status" value="3"/>
</dbReference>
<evidence type="ECO:0000259" key="2">
    <source>
        <dbReference type="Pfam" id="PF17874"/>
    </source>
</evidence>
<dbReference type="OrthoDB" id="5986190at2759"/>
<feature type="compositionally biased region" description="Polar residues" evidence="1">
    <location>
        <begin position="38"/>
        <end position="51"/>
    </location>
</feature>
<feature type="compositionally biased region" description="Polar residues" evidence="1">
    <location>
        <begin position="1"/>
        <end position="16"/>
    </location>
</feature>
<dbReference type="Pfam" id="PF17874">
    <property type="entry name" value="TPR_MalT"/>
    <property type="match status" value="1"/>
</dbReference>
<feature type="region of interest" description="Disordered" evidence="1">
    <location>
        <begin position="1"/>
        <end position="21"/>
    </location>
</feature>
<gene>
    <name evidence="4" type="ORF">MERR_LOCUS24758</name>
    <name evidence="3" type="ORF">MERR_LOCUS3246</name>
</gene>
<evidence type="ECO:0000313" key="3">
    <source>
        <dbReference type="EMBL" id="CAA7016011.1"/>
    </source>
</evidence>
<reference evidence="3 5" key="1">
    <citation type="submission" date="2020-01" db="EMBL/GenBank/DDBJ databases">
        <authorList>
            <person name="Mishra B."/>
        </authorList>
    </citation>
    <scope>NUCLEOTIDE SEQUENCE [LARGE SCALE GENOMIC DNA]</scope>
</reference>
<dbReference type="Proteomes" id="UP000467841">
    <property type="component" value="Unassembled WGS sequence"/>
</dbReference>
<proteinExistence type="predicted"/>
<evidence type="ECO:0000256" key="1">
    <source>
        <dbReference type="SAM" id="MobiDB-lite"/>
    </source>
</evidence>
<feature type="compositionally biased region" description="Polar residues" evidence="1">
    <location>
        <begin position="142"/>
        <end position="152"/>
    </location>
</feature>
<dbReference type="PANTHER" id="PTHR46284:SF5">
    <property type="entry name" value="PROTEIN KINESIN LIGHT CHAIN-RELATED 3"/>
    <property type="match status" value="1"/>
</dbReference>
<dbReference type="PANTHER" id="PTHR46284">
    <property type="entry name" value="PROTEIN KINESIN LIGHT CHAIN-RELATED 3"/>
    <property type="match status" value="1"/>
</dbReference>
<feature type="region of interest" description="Disordered" evidence="1">
    <location>
        <begin position="79"/>
        <end position="152"/>
    </location>
</feature>
<dbReference type="Pfam" id="PF13424">
    <property type="entry name" value="TPR_12"/>
    <property type="match status" value="1"/>
</dbReference>
<feature type="domain" description="MalT-like TPR region" evidence="2">
    <location>
        <begin position="292"/>
        <end position="499"/>
    </location>
</feature>
<dbReference type="AlphaFoldDB" id="A0A6D2HMZ9"/>
<name>A0A6D2HMZ9_9BRAS</name>
<dbReference type="EMBL" id="CACVBM020000220">
    <property type="protein sequence ID" value="CAA7016011.1"/>
    <property type="molecule type" value="Genomic_DNA"/>
</dbReference>
<dbReference type="EMBL" id="CACVBM020001176">
    <property type="protein sequence ID" value="CAA7037523.1"/>
    <property type="molecule type" value="Genomic_DNA"/>
</dbReference>